<dbReference type="EMBL" id="BMKS01000002">
    <property type="protein sequence ID" value="GGG21445.1"/>
    <property type="molecule type" value="Genomic_DNA"/>
</dbReference>
<reference evidence="2 3" key="1">
    <citation type="journal article" date="2014" name="Int. J. Syst. Evol. Microbiol.">
        <title>Complete genome sequence of Corynebacterium casei LMG S-19264T (=DSM 44701T), isolated from a smear-ripened cheese.</title>
        <authorList>
            <consortium name="US DOE Joint Genome Institute (JGI-PGF)"/>
            <person name="Walter F."/>
            <person name="Albersmeier A."/>
            <person name="Kalinowski J."/>
            <person name="Ruckert C."/>
        </authorList>
    </citation>
    <scope>NUCLEOTIDE SEQUENCE [LARGE SCALE GENOMIC DNA]</scope>
    <source>
        <strain evidence="2 3">CGMCC 1.16330</strain>
    </source>
</reference>
<sequence length="100" mass="10303">MGGFHSGAQGGSGARGWSLALAAAPRGHRLRPPRSDAARIGVRGAALFDLGDRREAGWPIPLRSVPAYPRPRESFATARSSSASEYGLCTTGSSRAAAPA</sequence>
<evidence type="ECO:0000313" key="2">
    <source>
        <dbReference type="EMBL" id="GGG21445.1"/>
    </source>
</evidence>
<keyword evidence="3" id="KW-1185">Reference proteome</keyword>
<proteinExistence type="predicted"/>
<accession>A0A8J2Z868</accession>
<evidence type="ECO:0000313" key="3">
    <source>
        <dbReference type="Proteomes" id="UP000597507"/>
    </source>
</evidence>
<dbReference type="Proteomes" id="UP000597507">
    <property type="component" value="Unassembled WGS sequence"/>
</dbReference>
<comment type="caution">
    <text evidence="2">The sequence shown here is derived from an EMBL/GenBank/DDBJ whole genome shotgun (WGS) entry which is preliminary data.</text>
</comment>
<evidence type="ECO:0000256" key="1">
    <source>
        <dbReference type="SAM" id="MobiDB-lite"/>
    </source>
</evidence>
<dbReference type="AlphaFoldDB" id="A0A8J2Z868"/>
<organism evidence="2 3">
    <name type="scientific">Caldovatus sediminis</name>
    <dbReference type="NCBI Taxonomy" id="2041189"/>
    <lineage>
        <taxon>Bacteria</taxon>
        <taxon>Pseudomonadati</taxon>
        <taxon>Pseudomonadota</taxon>
        <taxon>Alphaproteobacteria</taxon>
        <taxon>Acetobacterales</taxon>
        <taxon>Roseomonadaceae</taxon>
        <taxon>Caldovatus</taxon>
    </lineage>
</organism>
<feature type="region of interest" description="Disordered" evidence="1">
    <location>
        <begin position="76"/>
        <end position="100"/>
    </location>
</feature>
<name>A0A8J2Z868_9PROT</name>
<gene>
    <name evidence="2" type="ORF">GCM10010964_07040</name>
</gene>
<protein>
    <submittedName>
        <fullName evidence="2">Uncharacterized protein</fullName>
    </submittedName>
</protein>
<feature type="compositionally biased region" description="Polar residues" evidence="1">
    <location>
        <begin position="77"/>
        <end position="94"/>
    </location>
</feature>